<protein>
    <submittedName>
        <fullName evidence="2">Uncharacterized protein</fullName>
    </submittedName>
</protein>
<accession>A0AAV7VAV0</accession>
<evidence type="ECO:0000313" key="3">
    <source>
        <dbReference type="Proteomes" id="UP001066276"/>
    </source>
</evidence>
<evidence type="ECO:0000313" key="2">
    <source>
        <dbReference type="EMBL" id="KAJ1197214.1"/>
    </source>
</evidence>
<feature type="region of interest" description="Disordered" evidence="1">
    <location>
        <begin position="26"/>
        <end position="62"/>
    </location>
</feature>
<sequence length="83" mass="9192">MLTYHCREAPHTTILLVSTTCAVVPSTGWWEPPRRKRPSDPAAEGEGTRHAESEEARAGRKRGLRFGAQEAQCWGMMGAVIGW</sequence>
<gene>
    <name evidence="2" type="ORF">NDU88_001076</name>
</gene>
<dbReference type="EMBL" id="JANPWB010000003">
    <property type="protein sequence ID" value="KAJ1197214.1"/>
    <property type="molecule type" value="Genomic_DNA"/>
</dbReference>
<dbReference type="AlphaFoldDB" id="A0AAV7VAV0"/>
<reference evidence="2" key="1">
    <citation type="journal article" date="2022" name="bioRxiv">
        <title>Sequencing and chromosome-scale assembly of the giantPleurodeles waltlgenome.</title>
        <authorList>
            <person name="Brown T."/>
            <person name="Elewa A."/>
            <person name="Iarovenko S."/>
            <person name="Subramanian E."/>
            <person name="Araus A.J."/>
            <person name="Petzold A."/>
            <person name="Susuki M."/>
            <person name="Suzuki K.-i.T."/>
            <person name="Hayashi T."/>
            <person name="Toyoda A."/>
            <person name="Oliveira C."/>
            <person name="Osipova E."/>
            <person name="Leigh N.D."/>
            <person name="Simon A."/>
            <person name="Yun M.H."/>
        </authorList>
    </citation>
    <scope>NUCLEOTIDE SEQUENCE</scope>
    <source>
        <strain evidence="2">20211129_DDA</strain>
        <tissue evidence="2">Liver</tissue>
    </source>
</reference>
<evidence type="ECO:0000256" key="1">
    <source>
        <dbReference type="SAM" id="MobiDB-lite"/>
    </source>
</evidence>
<proteinExistence type="predicted"/>
<feature type="compositionally biased region" description="Basic and acidic residues" evidence="1">
    <location>
        <begin position="46"/>
        <end position="58"/>
    </location>
</feature>
<organism evidence="2 3">
    <name type="scientific">Pleurodeles waltl</name>
    <name type="common">Iberian ribbed newt</name>
    <dbReference type="NCBI Taxonomy" id="8319"/>
    <lineage>
        <taxon>Eukaryota</taxon>
        <taxon>Metazoa</taxon>
        <taxon>Chordata</taxon>
        <taxon>Craniata</taxon>
        <taxon>Vertebrata</taxon>
        <taxon>Euteleostomi</taxon>
        <taxon>Amphibia</taxon>
        <taxon>Batrachia</taxon>
        <taxon>Caudata</taxon>
        <taxon>Salamandroidea</taxon>
        <taxon>Salamandridae</taxon>
        <taxon>Pleurodelinae</taxon>
        <taxon>Pleurodeles</taxon>
    </lineage>
</organism>
<name>A0AAV7VAV0_PLEWA</name>
<dbReference type="Proteomes" id="UP001066276">
    <property type="component" value="Chromosome 2_1"/>
</dbReference>
<keyword evidence="3" id="KW-1185">Reference proteome</keyword>
<comment type="caution">
    <text evidence="2">The sequence shown here is derived from an EMBL/GenBank/DDBJ whole genome shotgun (WGS) entry which is preliminary data.</text>
</comment>